<feature type="region of interest" description="Disordered" evidence="1">
    <location>
        <begin position="1"/>
        <end position="81"/>
    </location>
</feature>
<feature type="transmembrane region" description="Helical" evidence="2">
    <location>
        <begin position="148"/>
        <end position="169"/>
    </location>
</feature>
<sequence>MDGSHDEAQIPFDAGIAGAATETGTGATTPRVGAGAGAAAAATGAGATGANASSAHDSETESKPESESKPKPKRPKPLQVNATDTAPVRVLKGAGYVVFTIVKWIGVALWAIFAYPLALMAFMLPFMLPFLVSDSNGSYDENALELRLGVALVYLVGGLIAAGVILWQAKHRASDKRSKFRSTAPTHGSSRRSGKARVISMTTGSIIAMVLAVVALAYGTICGGSYAIALVGGPKTVAVERPTVTRETKTDDDGIAYQVCAMTFTPKLTFDAGSCEDDGSVSADNRIAQDLLHTHSDHVLLHYYSTITGPIYAGLEDDPRYS</sequence>
<keyword evidence="2" id="KW-0472">Membrane</keyword>
<feature type="transmembrane region" description="Helical" evidence="2">
    <location>
        <begin position="198"/>
        <end position="218"/>
    </location>
</feature>
<proteinExistence type="predicted"/>
<dbReference type="AlphaFoldDB" id="A0A2T3G8I6"/>
<reference evidence="3 4" key="2">
    <citation type="submission" date="2018-03" db="EMBL/GenBank/DDBJ databases">
        <title>The comparative genomics of Bifidobacterium callitrichos reflects dietary carbohydrate utilization within the common marmoset gut.</title>
        <authorList>
            <person name="Rani A."/>
        </authorList>
    </citation>
    <scope>NUCLEOTIDE SEQUENCE [LARGE SCALE GENOMIC DNA]</scope>
    <source>
        <strain evidence="3 4">UMA51805</strain>
    </source>
</reference>
<dbReference type="Proteomes" id="UP000240228">
    <property type="component" value="Unassembled WGS sequence"/>
</dbReference>
<evidence type="ECO:0000313" key="3">
    <source>
        <dbReference type="EMBL" id="PST45762.1"/>
    </source>
</evidence>
<evidence type="ECO:0000256" key="2">
    <source>
        <dbReference type="SAM" id="Phobius"/>
    </source>
</evidence>
<name>A0A2T3G8I6_9BIFI</name>
<evidence type="ECO:0000256" key="1">
    <source>
        <dbReference type="SAM" id="MobiDB-lite"/>
    </source>
</evidence>
<feature type="compositionally biased region" description="Basic and acidic residues" evidence="1">
    <location>
        <begin position="56"/>
        <end position="70"/>
    </location>
</feature>
<feature type="compositionally biased region" description="Low complexity" evidence="1">
    <location>
        <begin position="14"/>
        <end position="52"/>
    </location>
</feature>
<keyword evidence="4" id="KW-1185">Reference proteome</keyword>
<dbReference type="RefSeq" id="WP_181281265.1">
    <property type="nucleotide sequence ID" value="NZ_NWTX01000020.1"/>
</dbReference>
<accession>A0A2T3G8I6</accession>
<reference evidence="4" key="1">
    <citation type="submission" date="2017-09" db="EMBL/GenBank/DDBJ databases">
        <authorList>
            <person name="Sela D.A."/>
            <person name="Albert K."/>
        </authorList>
    </citation>
    <scope>NUCLEOTIDE SEQUENCE [LARGE SCALE GENOMIC DNA]</scope>
    <source>
        <strain evidence="4">UMA51805</strain>
    </source>
</reference>
<gene>
    <name evidence="3" type="ORF">CPA40_09420</name>
</gene>
<dbReference type="EMBL" id="NWTX01000020">
    <property type="protein sequence ID" value="PST45762.1"/>
    <property type="molecule type" value="Genomic_DNA"/>
</dbReference>
<feature type="transmembrane region" description="Helical" evidence="2">
    <location>
        <begin position="107"/>
        <end position="128"/>
    </location>
</feature>
<keyword evidence="2" id="KW-0812">Transmembrane</keyword>
<comment type="caution">
    <text evidence="3">The sequence shown here is derived from an EMBL/GenBank/DDBJ whole genome shotgun (WGS) entry which is preliminary data.</text>
</comment>
<organism evidence="3 4">
    <name type="scientific">Bifidobacterium callitrichos</name>
    <dbReference type="NCBI Taxonomy" id="762209"/>
    <lineage>
        <taxon>Bacteria</taxon>
        <taxon>Bacillati</taxon>
        <taxon>Actinomycetota</taxon>
        <taxon>Actinomycetes</taxon>
        <taxon>Bifidobacteriales</taxon>
        <taxon>Bifidobacteriaceae</taxon>
        <taxon>Bifidobacterium</taxon>
    </lineage>
</organism>
<evidence type="ECO:0000313" key="4">
    <source>
        <dbReference type="Proteomes" id="UP000240228"/>
    </source>
</evidence>
<protein>
    <submittedName>
        <fullName evidence="3">Uncharacterized protein</fullName>
    </submittedName>
</protein>
<keyword evidence="2" id="KW-1133">Transmembrane helix</keyword>